<proteinExistence type="inferred from homology"/>
<dbReference type="Proteomes" id="UP001163387">
    <property type="component" value="Chromosome"/>
</dbReference>
<gene>
    <name evidence="4" type="primary">ssb</name>
    <name evidence="4" type="ORF">SHM_21850</name>
</gene>
<reference evidence="4 5" key="1">
    <citation type="journal article" date="2022" name="Front. Microbiol.">
        <title>Male-killing mechanisms vary between Spiroplasma species.</title>
        <authorList>
            <person name="Arai H."/>
            <person name="Inoue M."/>
            <person name="Kageyama D."/>
        </authorList>
    </citation>
    <scope>NUCLEOTIDE SEQUENCE [LARGE SCALE GENOMIC DNA]</scope>
    <source>
        <strain evidence="5">sHm</strain>
    </source>
</reference>
<dbReference type="PROSITE" id="PS50935">
    <property type="entry name" value="SSB"/>
    <property type="match status" value="1"/>
</dbReference>
<evidence type="ECO:0000256" key="2">
    <source>
        <dbReference type="HAMAP-Rule" id="MF_00984"/>
    </source>
</evidence>
<dbReference type="SUPFAM" id="SSF50249">
    <property type="entry name" value="Nucleic acid-binding proteins"/>
    <property type="match status" value="1"/>
</dbReference>
<evidence type="ECO:0000256" key="1">
    <source>
        <dbReference type="ARBA" id="ARBA00023125"/>
    </source>
</evidence>
<dbReference type="RefSeq" id="WP_281748287.1">
    <property type="nucleotide sequence ID" value="NZ_AP026933.1"/>
</dbReference>
<dbReference type="InterPro" id="IPR012340">
    <property type="entry name" value="NA-bd_OB-fold"/>
</dbReference>
<organism evidence="4 5">
    <name type="scientific">Spiroplasma ixodetis</name>
    <dbReference type="NCBI Taxonomy" id="2141"/>
    <lineage>
        <taxon>Bacteria</taxon>
        <taxon>Bacillati</taxon>
        <taxon>Mycoplasmatota</taxon>
        <taxon>Mollicutes</taxon>
        <taxon>Entomoplasmatales</taxon>
        <taxon>Spiroplasmataceae</taxon>
        <taxon>Spiroplasma</taxon>
    </lineage>
</organism>
<dbReference type="Pfam" id="PF00436">
    <property type="entry name" value="SSB"/>
    <property type="match status" value="1"/>
</dbReference>
<dbReference type="Gene3D" id="2.40.50.140">
    <property type="entry name" value="Nucleic acid-binding proteins"/>
    <property type="match status" value="1"/>
</dbReference>
<sequence>MNKVILIGRLARDLKLYKTQSEKPFTFFTIAVNNISNQADFISCVAWNKVAEKMCEYLGKGSLISLSGRLSVRKIINQDRKEQYITEVVAENVTFLDYRKQENNLNNPNIENETLTTDKKIDLDSAFKNVNYTLNNSGIENLYENNDLDFNEEVIVWDN</sequence>
<dbReference type="InterPro" id="IPR011344">
    <property type="entry name" value="ssDNA-bd"/>
</dbReference>
<dbReference type="CDD" id="cd04496">
    <property type="entry name" value="SSB_OBF"/>
    <property type="match status" value="1"/>
</dbReference>
<comment type="caution">
    <text evidence="2">Lacks conserved residue(s) required for the propagation of feature annotation.</text>
</comment>
<dbReference type="InterPro" id="IPR000424">
    <property type="entry name" value="Primosome_PriB/ssb"/>
</dbReference>
<dbReference type="PANTHER" id="PTHR10302:SF27">
    <property type="entry name" value="SINGLE-STRANDED DNA-BINDING PROTEIN"/>
    <property type="match status" value="1"/>
</dbReference>
<evidence type="ECO:0000256" key="3">
    <source>
        <dbReference type="RuleBase" id="RU000524"/>
    </source>
</evidence>
<accession>A0ABN6T4U3</accession>
<evidence type="ECO:0000313" key="4">
    <source>
        <dbReference type="EMBL" id="BDT04539.1"/>
    </source>
</evidence>
<dbReference type="NCBIfam" id="TIGR00621">
    <property type="entry name" value="ssb"/>
    <property type="match status" value="1"/>
</dbReference>
<protein>
    <recommendedName>
        <fullName evidence="2 3">Single-stranded DNA-binding protein</fullName>
        <shortName evidence="2">SSB</shortName>
    </recommendedName>
</protein>
<dbReference type="GO" id="GO:0003677">
    <property type="term" value="F:DNA binding"/>
    <property type="evidence" value="ECO:0007669"/>
    <property type="project" value="UniProtKB-KW"/>
</dbReference>
<dbReference type="PANTHER" id="PTHR10302">
    <property type="entry name" value="SINGLE-STRANDED DNA-BINDING PROTEIN"/>
    <property type="match status" value="1"/>
</dbReference>
<keyword evidence="1 2" id="KW-0238">DNA-binding</keyword>
<dbReference type="HAMAP" id="MF_00984">
    <property type="entry name" value="SSB"/>
    <property type="match status" value="1"/>
</dbReference>
<dbReference type="EMBL" id="AP026933">
    <property type="protein sequence ID" value="BDT04539.1"/>
    <property type="molecule type" value="Genomic_DNA"/>
</dbReference>
<comment type="subunit">
    <text evidence="2">Homotetramer.</text>
</comment>
<evidence type="ECO:0000313" key="5">
    <source>
        <dbReference type="Proteomes" id="UP001163387"/>
    </source>
</evidence>
<keyword evidence="5" id="KW-1185">Reference proteome</keyword>
<name>A0ABN6T4U3_9MOLU</name>